<dbReference type="Proteomes" id="UP000545386">
    <property type="component" value="Unassembled WGS sequence"/>
</dbReference>
<dbReference type="PANTHER" id="PTHR13528">
    <property type="entry name" value="39S RIBOSOMAL PROTEIN L28, MITOCHONDRIAL"/>
    <property type="match status" value="1"/>
</dbReference>
<evidence type="ECO:0000256" key="5">
    <source>
        <dbReference type="HAMAP-Rule" id="MF_00373"/>
    </source>
</evidence>
<evidence type="ECO:0000313" key="7">
    <source>
        <dbReference type="Proteomes" id="UP000545386"/>
    </source>
</evidence>
<dbReference type="FunFam" id="2.30.170.40:FF:000001">
    <property type="entry name" value="50S ribosomal protein L28"/>
    <property type="match status" value="1"/>
</dbReference>
<dbReference type="PANTHER" id="PTHR13528:SF2">
    <property type="entry name" value="LARGE RIBOSOMAL SUBUNIT PROTEIN BL28M"/>
    <property type="match status" value="1"/>
</dbReference>
<dbReference type="InterPro" id="IPR037147">
    <property type="entry name" value="Ribosomal_bL28_sf"/>
</dbReference>
<comment type="similarity">
    <text evidence="1 5">Belongs to the bacterial ribosomal protein bL28 family.</text>
</comment>
<evidence type="ECO:0000313" key="6">
    <source>
        <dbReference type="EMBL" id="MBC2768627.1"/>
    </source>
</evidence>
<name>A0A842HJZ9_9BURK</name>
<dbReference type="EMBL" id="JACJUU010000001">
    <property type="protein sequence ID" value="MBC2768627.1"/>
    <property type="molecule type" value="Genomic_DNA"/>
</dbReference>
<dbReference type="GO" id="GO:0006412">
    <property type="term" value="P:translation"/>
    <property type="evidence" value="ECO:0007669"/>
    <property type="project" value="UniProtKB-UniRule"/>
</dbReference>
<evidence type="ECO:0000256" key="4">
    <source>
        <dbReference type="ARBA" id="ARBA00035174"/>
    </source>
</evidence>
<sequence>MARVCQVTGKGPMVGNNVSHANNKTKRRFLPNLQSRRFWVESENRWVRLRVSTNALRTIDKNGIESVLADLRARGEVA</sequence>
<evidence type="ECO:0000256" key="1">
    <source>
        <dbReference type="ARBA" id="ARBA00008760"/>
    </source>
</evidence>
<evidence type="ECO:0000256" key="3">
    <source>
        <dbReference type="ARBA" id="ARBA00023274"/>
    </source>
</evidence>
<dbReference type="AlphaFoldDB" id="A0A842HJZ9"/>
<dbReference type="Pfam" id="PF00830">
    <property type="entry name" value="Ribosomal_L28"/>
    <property type="match status" value="1"/>
</dbReference>
<evidence type="ECO:0000256" key="2">
    <source>
        <dbReference type="ARBA" id="ARBA00022980"/>
    </source>
</evidence>
<dbReference type="InterPro" id="IPR026569">
    <property type="entry name" value="Ribosomal_bL28"/>
</dbReference>
<dbReference type="GO" id="GO:0003735">
    <property type="term" value="F:structural constituent of ribosome"/>
    <property type="evidence" value="ECO:0007669"/>
    <property type="project" value="InterPro"/>
</dbReference>
<accession>A0A842HJZ9</accession>
<dbReference type="GO" id="GO:0022625">
    <property type="term" value="C:cytosolic large ribosomal subunit"/>
    <property type="evidence" value="ECO:0007669"/>
    <property type="project" value="TreeGrafter"/>
</dbReference>
<keyword evidence="2 5" id="KW-0689">Ribosomal protein</keyword>
<protein>
    <recommendedName>
        <fullName evidence="4 5">Large ribosomal subunit protein bL28</fullName>
    </recommendedName>
</protein>
<dbReference type="RefSeq" id="WP_093969031.1">
    <property type="nucleotide sequence ID" value="NZ_JACJUU010000001.1"/>
</dbReference>
<dbReference type="NCBIfam" id="TIGR00009">
    <property type="entry name" value="L28"/>
    <property type="match status" value="1"/>
</dbReference>
<reference evidence="6 7" key="1">
    <citation type="submission" date="2020-08" db="EMBL/GenBank/DDBJ databases">
        <title>Paraeoetvoesia sp. YC-7-48 draft genome sequence.</title>
        <authorList>
            <person name="Yao L."/>
        </authorList>
    </citation>
    <scope>NUCLEOTIDE SEQUENCE [LARGE SCALE GENOMIC DNA]</scope>
    <source>
        <strain evidence="7">YC-7-48</strain>
    </source>
</reference>
<dbReference type="InterPro" id="IPR001383">
    <property type="entry name" value="Ribosomal_bL28_bact-type"/>
</dbReference>
<organism evidence="6 7">
    <name type="scientific">Pusillimonas minor</name>
    <dbReference type="NCBI Taxonomy" id="2697024"/>
    <lineage>
        <taxon>Bacteria</taxon>
        <taxon>Pseudomonadati</taxon>
        <taxon>Pseudomonadota</taxon>
        <taxon>Betaproteobacteria</taxon>
        <taxon>Burkholderiales</taxon>
        <taxon>Alcaligenaceae</taxon>
        <taxon>Pusillimonas</taxon>
    </lineage>
</organism>
<gene>
    <name evidence="5 6" type="primary">rpmB</name>
    <name evidence="6" type="ORF">GTU67_01710</name>
</gene>
<proteinExistence type="inferred from homology"/>
<dbReference type="Gene3D" id="2.30.170.40">
    <property type="entry name" value="Ribosomal protein L28/L24"/>
    <property type="match status" value="1"/>
</dbReference>
<keyword evidence="7" id="KW-1185">Reference proteome</keyword>
<keyword evidence="3 5" id="KW-0687">Ribonucleoprotein</keyword>
<dbReference type="HAMAP" id="MF_00373">
    <property type="entry name" value="Ribosomal_bL28"/>
    <property type="match status" value="1"/>
</dbReference>
<comment type="caution">
    <text evidence="6">The sequence shown here is derived from an EMBL/GenBank/DDBJ whole genome shotgun (WGS) entry which is preliminary data.</text>
</comment>
<dbReference type="InterPro" id="IPR034704">
    <property type="entry name" value="Ribosomal_bL28/bL31-like_sf"/>
</dbReference>
<dbReference type="SUPFAM" id="SSF143800">
    <property type="entry name" value="L28p-like"/>
    <property type="match status" value="1"/>
</dbReference>